<evidence type="ECO:0000259" key="1">
    <source>
        <dbReference type="Pfam" id="PF08242"/>
    </source>
</evidence>
<sequence>MKKKGCVLTPEQFQERLNIVFHDHESVIYDEIHSDLQESLQEQIDLLISDLFKYKNFVPKKINILDIGCGTGLSTEYLINSKLEPFVEHITMLDSSKQMLNKAKARAAKWNKPTRLVNGYVKDLQEKFDLIIVCSVLHHIPDLKDFLSQIDQIMKPNGVLIHLQDPNADYLDDKIYKERLSFFKNRLSSSSQKSKSLKDFIPKPARRSLNRLRGRKDYIDLINDQLLEEKVITKRMNADEIWSVTDIHVQNEANLSSKGISLNFLKKHLKTFNLINQRSYGFFGKLKSDLDDELKQKEEKLIRKNQLNGRNLSCIWMKEI</sequence>
<dbReference type="RefSeq" id="WP_176132744.1">
    <property type="nucleotide sequence ID" value="NZ_FUYY01000003.1"/>
</dbReference>
<accession>A0A1T5CKR5</accession>
<gene>
    <name evidence="2" type="ORF">SAMN05660776_2002</name>
</gene>
<organism evidence="2 3">
    <name type="scientific">Salegentibacter holothuriorum</name>
    <dbReference type="NCBI Taxonomy" id="241145"/>
    <lineage>
        <taxon>Bacteria</taxon>
        <taxon>Pseudomonadati</taxon>
        <taxon>Bacteroidota</taxon>
        <taxon>Flavobacteriia</taxon>
        <taxon>Flavobacteriales</taxon>
        <taxon>Flavobacteriaceae</taxon>
        <taxon>Salegentibacter</taxon>
    </lineage>
</organism>
<name>A0A1T5CKR5_9FLAO</name>
<dbReference type="GO" id="GO:0008168">
    <property type="term" value="F:methyltransferase activity"/>
    <property type="evidence" value="ECO:0007669"/>
    <property type="project" value="UniProtKB-KW"/>
</dbReference>
<protein>
    <submittedName>
        <fullName evidence="2">Methyltransferase domain-containing protein</fullName>
    </submittedName>
</protein>
<dbReference type="GO" id="GO:0032259">
    <property type="term" value="P:methylation"/>
    <property type="evidence" value="ECO:0007669"/>
    <property type="project" value="UniProtKB-KW"/>
</dbReference>
<dbReference type="InterPro" id="IPR029063">
    <property type="entry name" value="SAM-dependent_MTases_sf"/>
</dbReference>
<proteinExistence type="predicted"/>
<dbReference type="STRING" id="241145.SAMN05660776_2002"/>
<dbReference type="EMBL" id="FUYY01000003">
    <property type="protein sequence ID" value="SKB60004.1"/>
    <property type="molecule type" value="Genomic_DNA"/>
</dbReference>
<keyword evidence="2" id="KW-0489">Methyltransferase</keyword>
<dbReference type="CDD" id="cd02440">
    <property type="entry name" value="AdoMet_MTases"/>
    <property type="match status" value="1"/>
</dbReference>
<dbReference type="InterPro" id="IPR013217">
    <property type="entry name" value="Methyltransf_12"/>
</dbReference>
<dbReference type="Proteomes" id="UP000190230">
    <property type="component" value="Unassembled WGS sequence"/>
</dbReference>
<dbReference type="Gene3D" id="3.40.50.150">
    <property type="entry name" value="Vaccinia Virus protein VP39"/>
    <property type="match status" value="1"/>
</dbReference>
<dbReference type="SUPFAM" id="SSF53335">
    <property type="entry name" value="S-adenosyl-L-methionine-dependent methyltransferases"/>
    <property type="match status" value="1"/>
</dbReference>
<feature type="domain" description="Methyltransferase type 12" evidence="1">
    <location>
        <begin position="65"/>
        <end position="160"/>
    </location>
</feature>
<dbReference type="Pfam" id="PF08242">
    <property type="entry name" value="Methyltransf_12"/>
    <property type="match status" value="1"/>
</dbReference>
<dbReference type="AlphaFoldDB" id="A0A1T5CKR5"/>
<reference evidence="3" key="1">
    <citation type="submission" date="2017-02" db="EMBL/GenBank/DDBJ databases">
        <authorList>
            <person name="Varghese N."/>
            <person name="Submissions S."/>
        </authorList>
    </citation>
    <scope>NUCLEOTIDE SEQUENCE [LARGE SCALE GENOMIC DNA]</scope>
    <source>
        <strain evidence="3">DSM 23405</strain>
    </source>
</reference>
<evidence type="ECO:0000313" key="3">
    <source>
        <dbReference type="Proteomes" id="UP000190230"/>
    </source>
</evidence>
<dbReference type="PANTHER" id="PTHR43861">
    <property type="entry name" value="TRANS-ACONITATE 2-METHYLTRANSFERASE-RELATED"/>
    <property type="match status" value="1"/>
</dbReference>
<evidence type="ECO:0000313" key="2">
    <source>
        <dbReference type="EMBL" id="SKB60004.1"/>
    </source>
</evidence>
<keyword evidence="2" id="KW-0808">Transferase</keyword>
<keyword evidence="3" id="KW-1185">Reference proteome</keyword>